<evidence type="ECO:0000313" key="2">
    <source>
        <dbReference type="Proteomes" id="UP000014978"/>
    </source>
</evidence>
<comment type="caution">
    <text evidence="1">The sequence shown here is derived from an EMBL/GenBank/DDBJ whole genome shotgun (WGS) entry which is preliminary data.</text>
</comment>
<dbReference type="AlphaFoldDB" id="S7W997"/>
<reference evidence="2" key="1">
    <citation type="journal article" date="2013" name="PLoS Genet.">
        <title>The genome of Spraguea lophii and the basis of host-microsporidian interactions.</title>
        <authorList>
            <person name="Campbell S.E."/>
            <person name="Williams T.A."/>
            <person name="Yousuf A."/>
            <person name="Soanes D.M."/>
            <person name="Paszkiewicz K.H."/>
            <person name="Williams B.A.P."/>
        </authorList>
    </citation>
    <scope>NUCLEOTIDE SEQUENCE [LARGE SCALE GENOMIC DNA]</scope>
    <source>
        <strain evidence="2">42_110</strain>
    </source>
</reference>
<proteinExistence type="predicted"/>
<protein>
    <submittedName>
        <fullName evidence="1">Uncharacterized protein</fullName>
    </submittedName>
</protein>
<dbReference type="InParanoid" id="S7W997"/>
<dbReference type="OMA" id="YTIMKDI"/>
<name>S7W997_SPRLO</name>
<dbReference type="HOGENOM" id="CLU_165614_0_0_1"/>
<dbReference type="OrthoDB" id="2191220at2759"/>
<feature type="non-terminal residue" evidence="1">
    <location>
        <position position="1"/>
    </location>
</feature>
<accession>S7W997</accession>
<evidence type="ECO:0000313" key="1">
    <source>
        <dbReference type="EMBL" id="EPR79451.1"/>
    </source>
</evidence>
<organism evidence="1 2">
    <name type="scientific">Spraguea lophii (strain 42_110)</name>
    <name type="common">Microsporidian parasite</name>
    <dbReference type="NCBI Taxonomy" id="1358809"/>
    <lineage>
        <taxon>Eukaryota</taxon>
        <taxon>Fungi</taxon>
        <taxon>Fungi incertae sedis</taxon>
        <taxon>Microsporidia</taxon>
        <taxon>Spragueidae</taxon>
        <taxon>Spraguea</taxon>
    </lineage>
</organism>
<sequence length="90" mass="10890">VKIKKQFLDHLISSEGITFLVDKVREQNKKENIKNKNIEQIIDELLDFYKAWINNIPTKKAYKEDYYTIMKDIEEFCSKKENSSYFDYII</sequence>
<dbReference type="EMBL" id="ATCN01000250">
    <property type="protein sequence ID" value="EPR79451.1"/>
    <property type="molecule type" value="Genomic_DNA"/>
</dbReference>
<gene>
    <name evidence="1" type="ORF">SLOPH_2386</name>
</gene>
<dbReference type="Proteomes" id="UP000014978">
    <property type="component" value="Unassembled WGS sequence"/>
</dbReference>
<dbReference type="VEuPathDB" id="MicrosporidiaDB:SLOPH_2386"/>
<keyword evidence="2" id="KW-1185">Reference proteome</keyword>